<gene>
    <name evidence="2" type="ORF">RSOL_318750</name>
</gene>
<dbReference type="Gene3D" id="3.40.50.410">
    <property type="entry name" value="von Willebrand factor, type A domain"/>
    <property type="match status" value="1"/>
</dbReference>
<dbReference type="PROSITE" id="PS50234">
    <property type="entry name" value="VWFA"/>
    <property type="match status" value="1"/>
</dbReference>
<sequence length="222" mass="24632">MHPDPKRPKDWISYRLKWARDGFQDPYSREQQAEFAKCDVMCSGPEHNATATAPANPSYCILPIFHPPQDRRAAPANGYVSADGHRFECVNPTRLHQAYHVVFVIDSSGSMGSGDRIPLANTPVTQLLRTRCNNRYGAVLSALHGFWLSRETAQATAQPRQDAYSVVTFNNSPTTRLANDFTSTTDQLLSRLVQTSASGGTNFNSALAHAQTLIQTHWNSDK</sequence>
<dbReference type="SUPFAM" id="SSF53300">
    <property type="entry name" value="vWA-like"/>
    <property type="match status" value="1"/>
</dbReference>
<evidence type="ECO:0000313" key="3">
    <source>
        <dbReference type="Proteomes" id="UP000030108"/>
    </source>
</evidence>
<dbReference type="CDD" id="cd00198">
    <property type="entry name" value="vWFA"/>
    <property type="match status" value="1"/>
</dbReference>
<dbReference type="EMBL" id="JATN01000321">
    <property type="protein sequence ID" value="EUC59556.1"/>
    <property type="molecule type" value="Genomic_DNA"/>
</dbReference>
<dbReference type="OrthoDB" id="2343366at2759"/>
<dbReference type="Proteomes" id="UP000030108">
    <property type="component" value="Unassembled WGS sequence"/>
</dbReference>
<proteinExistence type="predicted"/>
<feature type="non-terminal residue" evidence="2">
    <location>
        <position position="222"/>
    </location>
</feature>
<name>A0A0A1ULX2_9AGAM</name>
<feature type="domain" description="VWFA" evidence="1">
    <location>
        <begin position="100"/>
        <end position="222"/>
    </location>
</feature>
<evidence type="ECO:0000313" key="2">
    <source>
        <dbReference type="EMBL" id="EUC59556.1"/>
    </source>
</evidence>
<dbReference type="InterPro" id="IPR036465">
    <property type="entry name" value="vWFA_dom_sf"/>
</dbReference>
<accession>A0A0A1ULX2</accession>
<dbReference type="InterPro" id="IPR002035">
    <property type="entry name" value="VWF_A"/>
</dbReference>
<dbReference type="AlphaFoldDB" id="A0A0A1ULX2"/>
<evidence type="ECO:0000259" key="1">
    <source>
        <dbReference type="PROSITE" id="PS50234"/>
    </source>
</evidence>
<reference evidence="3" key="1">
    <citation type="journal article" date="2014" name="Genome Announc.">
        <title>Draft genome sequence of the plant-pathogenic soil fungus Rhizoctonia solani anastomosis group 3 strain Rhs1AP.</title>
        <authorList>
            <person name="Cubeta M.A."/>
            <person name="Thomas E."/>
            <person name="Dean R.A."/>
            <person name="Jabaji S."/>
            <person name="Neate S.M."/>
            <person name="Tavantzis S."/>
            <person name="Toda T."/>
            <person name="Vilgalys R."/>
            <person name="Bharathan N."/>
            <person name="Fedorova-Abrams N."/>
            <person name="Pakala S.B."/>
            <person name="Pakala S.M."/>
            <person name="Zafar N."/>
            <person name="Joardar V."/>
            <person name="Losada L."/>
            <person name="Nierman W.C."/>
        </authorList>
    </citation>
    <scope>NUCLEOTIDE SEQUENCE [LARGE SCALE GENOMIC DNA]</scope>
    <source>
        <strain evidence="3">AG-3</strain>
    </source>
</reference>
<organism evidence="2 3">
    <name type="scientific">Rhizoctonia solani AG-3 Rhs1AP</name>
    <dbReference type="NCBI Taxonomy" id="1086054"/>
    <lineage>
        <taxon>Eukaryota</taxon>
        <taxon>Fungi</taxon>
        <taxon>Dikarya</taxon>
        <taxon>Basidiomycota</taxon>
        <taxon>Agaricomycotina</taxon>
        <taxon>Agaricomycetes</taxon>
        <taxon>Cantharellales</taxon>
        <taxon>Ceratobasidiaceae</taxon>
        <taxon>Rhizoctonia</taxon>
    </lineage>
</organism>
<dbReference type="Pfam" id="PF13519">
    <property type="entry name" value="VWA_2"/>
    <property type="match status" value="1"/>
</dbReference>
<comment type="caution">
    <text evidence="2">The sequence shown here is derived from an EMBL/GenBank/DDBJ whole genome shotgun (WGS) entry which is preliminary data.</text>
</comment>
<protein>
    <submittedName>
        <fullName evidence="2">von willebrand factor type A domain protein</fullName>
    </submittedName>
</protein>